<organism evidence="7 8">
    <name type="scientific">Catenaria anguillulae PL171</name>
    <dbReference type="NCBI Taxonomy" id="765915"/>
    <lineage>
        <taxon>Eukaryota</taxon>
        <taxon>Fungi</taxon>
        <taxon>Fungi incertae sedis</taxon>
        <taxon>Blastocladiomycota</taxon>
        <taxon>Blastocladiomycetes</taxon>
        <taxon>Blastocladiales</taxon>
        <taxon>Catenariaceae</taxon>
        <taxon>Catenaria</taxon>
    </lineage>
</organism>
<dbReference type="InterPro" id="IPR005178">
    <property type="entry name" value="Ostalpha/TMEM184C"/>
</dbReference>
<evidence type="ECO:0000256" key="2">
    <source>
        <dbReference type="ARBA" id="ARBA00022692"/>
    </source>
</evidence>
<proteinExistence type="predicted"/>
<keyword evidence="3 6" id="KW-1133">Transmembrane helix</keyword>
<evidence type="ECO:0000256" key="4">
    <source>
        <dbReference type="ARBA" id="ARBA00023136"/>
    </source>
</evidence>
<keyword evidence="8" id="KW-1185">Reference proteome</keyword>
<dbReference type="OrthoDB" id="5348404at2759"/>
<protein>
    <submittedName>
        <fullName evidence="7">Organic solute transporter Ostalpha-domain-containing protein</fullName>
    </submittedName>
</protein>
<dbReference type="GO" id="GO:0016020">
    <property type="term" value="C:membrane"/>
    <property type="evidence" value="ECO:0007669"/>
    <property type="project" value="UniProtKB-SubCell"/>
</dbReference>
<comment type="subcellular location">
    <subcellularLocation>
        <location evidence="1">Membrane</location>
        <topology evidence="1">Multi-pass membrane protein</topology>
    </subcellularLocation>
</comment>
<evidence type="ECO:0000256" key="5">
    <source>
        <dbReference type="SAM" id="MobiDB-lite"/>
    </source>
</evidence>
<evidence type="ECO:0000313" key="8">
    <source>
        <dbReference type="Proteomes" id="UP000193411"/>
    </source>
</evidence>
<dbReference type="STRING" id="765915.A0A1Y2H5U6"/>
<dbReference type="PANTHER" id="PTHR23423">
    <property type="entry name" value="ORGANIC SOLUTE TRANSPORTER-RELATED"/>
    <property type="match status" value="1"/>
</dbReference>
<reference evidence="7 8" key="1">
    <citation type="submission" date="2016-07" db="EMBL/GenBank/DDBJ databases">
        <title>Pervasive Adenine N6-methylation of Active Genes in Fungi.</title>
        <authorList>
            <consortium name="DOE Joint Genome Institute"/>
            <person name="Mondo S.J."/>
            <person name="Dannebaum R.O."/>
            <person name="Kuo R.C."/>
            <person name="Labutti K."/>
            <person name="Haridas S."/>
            <person name="Kuo A."/>
            <person name="Salamov A."/>
            <person name="Ahrendt S.R."/>
            <person name="Lipzen A."/>
            <person name="Sullivan W."/>
            <person name="Andreopoulos W.B."/>
            <person name="Clum A."/>
            <person name="Lindquist E."/>
            <person name="Daum C."/>
            <person name="Ramamoorthy G.K."/>
            <person name="Gryganskyi A."/>
            <person name="Culley D."/>
            <person name="Magnuson J.K."/>
            <person name="James T.Y."/>
            <person name="O'Malley M.A."/>
            <person name="Stajich J.E."/>
            <person name="Spatafora J.W."/>
            <person name="Visel A."/>
            <person name="Grigoriev I.V."/>
        </authorList>
    </citation>
    <scope>NUCLEOTIDE SEQUENCE [LARGE SCALE GENOMIC DNA]</scope>
    <source>
        <strain evidence="7 8">PL171</strain>
    </source>
</reference>
<evidence type="ECO:0000256" key="3">
    <source>
        <dbReference type="ARBA" id="ARBA00022989"/>
    </source>
</evidence>
<comment type="caution">
    <text evidence="7">The sequence shown here is derived from an EMBL/GenBank/DDBJ whole genome shotgun (WGS) entry which is preliminary data.</text>
</comment>
<feature type="region of interest" description="Disordered" evidence="5">
    <location>
        <begin position="441"/>
        <end position="467"/>
    </location>
</feature>
<feature type="transmembrane region" description="Helical" evidence="6">
    <location>
        <begin position="180"/>
        <end position="201"/>
    </location>
</feature>
<feature type="transmembrane region" description="Helical" evidence="6">
    <location>
        <begin position="155"/>
        <end position="174"/>
    </location>
</feature>
<accession>A0A1Y2H5U6</accession>
<dbReference type="AlphaFoldDB" id="A0A1Y2H5U6"/>
<dbReference type="Pfam" id="PF03619">
    <property type="entry name" value="Solute_trans_a"/>
    <property type="match status" value="1"/>
</dbReference>
<dbReference type="EMBL" id="MCFL01000121">
    <property type="protein sequence ID" value="ORZ29909.1"/>
    <property type="molecule type" value="Genomic_DNA"/>
</dbReference>
<keyword evidence="4 6" id="KW-0472">Membrane</keyword>
<dbReference type="SMART" id="SM01417">
    <property type="entry name" value="Solute_trans_a"/>
    <property type="match status" value="1"/>
</dbReference>
<feature type="non-terminal residue" evidence="7">
    <location>
        <position position="1"/>
    </location>
</feature>
<name>A0A1Y2H5U6_9FUNG</name>
<keyword evidence="2 6" id="KW-0812">Transmembrane</keyword>
<feature type="transmembrane region" description="Helical" evidence="6">
    <location>
        <begin position="72"/>
        <end position="90"/>
    </location>
</feature>
<gene>
    <name evidence="7" type="ORF">BCR44DRAFT_1523673</name>
</gene>
<sequence length="467" mass="52270">GAVAYYVALVFTVSGVSHLLPLHDPAPARVPTTARTAANPSNLLDGSHLRHFVAHELAQQGRCRIHRAVRDLYEAFVLYLFFNLLVEYLGGERAIHSLLLGRAPTPHMFPVSLFSRSWDVANPRVFLSIKRGILQFVVFKPIFAALTLALKRNDAFQEGFISLTSAYVWVSILYNISVSWSLYCLVIFFMTACTTCALFGLCQSFMYQSRALFSFWQGVVVSILVYARVIQECIGGLFNRQHLLALQDFLICVEMAAAAWAHEIAFSPTDYVPQHGLRCARLKFKFALRDALGIADIARDFVHTLQGTRFFALSAADNLLEQFGSHRRPQWWERVLSKAGYRRRFRGSLPSHTLAEIDFALDGQDEDLYQFVKSTIPQGDTCYPVLEDDVNPIDFVPPSTPTLLPHSHASFPISHPSPRRFSGRRASIEPVPHPYVVPLPSSSPVPSGAFIRQTVSPGPEPKVNNPL</sequence>
<evidence type="ECO:0000313" key="7">
    <source>
        <dbReference type="EMBL" id="ORZ29909.1"/>
    </source>
</evidence>
<evidence type="ECO:0000256" key="1">
    <source>
        <dbReference type="ARBA" id="ARBA00004141"/>
    </source>
</evidence>
<evidence type="ECO:0000256" key="6">
    <source>
        <dbReference type="SAM" id="Phobius"/>
    </source>
</evidence>
<dbReference type="Proteomes" id="UP000193411">
    <property type="component" value="Unassembled WGS sequence"/>
</dbReference>